<reference evidence="1" key="2">
    <citation type="submission" date="2025-09" db="UniProtKB">
        <authorList>
            <consortium name="EnsemblPlants"/>
        </authorList>
    </citation>
    <scope>IDENTIFICATION</scope>
</reference>
<name>A0ACD5ZB08_AVESA</name>
<evidence type="ECO:0000313" key="2">
    <source>
        <dbReference type="Proteomes" id="UP001732700"/>
    </source>
</evidence>
<keyword evidence="2" id="KW-1185">Reference proteome</keyword>
<accession>A0ACD5ZB08</accession>
<sequence>MSTSRVTNVTLELIKKITGDFSEKKRIGSGGYGEVFKGVLNGDEIAIKKLFPVHGLDDEAFDNEFRNLMKVEHKNVVQLIGYCYEISHRHTEYNGQLVFAKVIDRALCFEYMQGGSLVKHISAESCIHDWPTTYKIIKGTCEGLHYLHKGRGEKNYIYHLDLKPDNVLLDKNMVPKIGDFGLSRLFGESKTHQTSTTRGTIGFMPPEFINNRMMSAKNDVFSLGVIIFYIMAGEKGYNDYCDLRLRPESLDKSRQEFVESVQMYWKKKMQATAAYTWHEEDLLGVTKCMEIAMSCVDTDRAKRPTTEEFIGDLNKLEAEIEKMSKKITKSVVGQDNWDFKKDIAVDPPMELR</sequence>
<evidence type="ECO:0000313" key="1">
    <source>
        <dbReference type="EnsemblPlants" id="AVESA.00010b.r2.6DG1158840.1.CDS"/>
    </source>
</evidence>
<protein>
    <submittedName>
        <fullName evidence="1">Uncharacterized protein</fullName>
    </submittedName>
</protein>
<dbReference type="Proteomes" id="UP001732700">
    <property type="component" value="Chromosome 6D"/>
</dbReference>
<proteinExistence type="predicted"/>
<organism evidence="1 2">
    <name type="scientific">Avena sativa</name>
    <name type="common">Oat</name>
    <dbReference type="NCBI Taxonomy" id="4498"/>
    <lineage>
        <taxon>Eukaryota</taxon>
        <taxon>Viridiplantae</taxon>
        <taxon>Streptophyta</taxon>
        <taxon>Embryophyta</taxon>
        <taxon>Tracheophyta</taxon>
        <taxon>Spermatophyta</taxon>
        <taxon>Magnoliopsida</taxon>
        <taxon>Liliopsida</taxon>
        <taxon>Poales</taxon>
        <taxon>Poaceae</taxon>
        <taxon>BOP clade</taxon>
        <taxon>Pooideae</taxon>
        <taxon>Poodae</taxon>
        <taxon>Poeae</taxon>
        <taxon>Poeae Chloroplast Group 1 (Aveneae type)</taxon>
        <taxon>Aveninae</taxon>
        <taxon>Avena</taxon>
    </lineage>
</organism>
<dbReference type="EnsemblPlants" id="AVESA.00010b.r2.6DG1158840.1">
    <property type="protein sequence ID" value="AVESA.00010b.r2.6DG1158840.1.CDS"/>
    <property type="gene ID" value="AVESA.00010b.r2.6DG1158840"/>
</dbReference>
<reference evidence="1" key="1">
    <citation type="submission" date="2021-05" db="EMBL/GenBank/DDBJ databases">
        <authorList>
            <person name="Scholz U."/>
            <person name="Mascher M."/>
            <person name="Fiebig A."/>
        </authorList>
    </citation>
    <scope>NUCLEOTIDE SEQUENCE [LARGE SCALE GENOMIC DNA]</scope>
</reference>